<feature type="compositionally biased region" description="Polar residues" evidence="1">
    <location>
        <begin position="1"/>
        <end position="40"/>
    </location>
</feature>
<feature type="non-terminal residue" evidence="2">
    <location>
        <position position="120"/>
    </location>
</feature>
<gene>
    <name evidence="2" type="ORF">BLA29_011224</name>
</gene>
<protein>
    <submittedName>
        <fullName evidence="2">Uncharacterized protein</fullName>
    </submittedName>
</protein>
<organism evidence="2 3">
    <name type="scientific">Euroglyphus maynei</name>
    <name type="common">Mayne's house dust mite</name>
    <dbReference type="NCBI Taxonomy" id="6958"/>
    <lineage>
        <taxon>Eukaryota</taxon>
        <taxon>Metazoa</taxon>
        <taxon>Ecdysozoa</taxon>
        <taxon>Arthropoda</taxon>
        <taxon>Chelicerata</taxon>
        <taxon>Arachnida</taxon>
        <taxon>Acari</taxon>
        <taxon>Acariformes</taxon>
        <taxon>Sarcoptiformes</taxon>
        <taxon>Astigmata</taxon>
        <taxon>Psoroptidia</taxon>
        <taxon>Analgoidea</taxon>
        <taxon>Pyroglyphidae</taxon>
        <taxon>Pyroglyphinae</taxon>
        <taxon>Euroglyphus</taxon>
    </lineage>
</organism>
<keyword evidence="3" id="KW-1185">Reference proteome</keyword>
<dbReference type="AlphaFoldDB" id="A0A1Y3AVQ4"/>
<reference evidence="2 3" key="1">
    <citation type="submission" date="2017-03" db="EMBL/GenBank/DDBJ databases">
        <title>Genome Survey of Euroglyphus maynei.</title>
        <authorList>
            <person name="Arlian L.G."/>
            <person name="Morgan M.S."/>
            <person name="Rider S.D."/>
        </authorList>
    </citation>
    <scope>NUCLEOTIDE SEQUENCE [LARGE SCALE GENOMIC DNA]</scope>
    <source>
        <strain evidence="2">Arlian Lab</strain>
        <tissue evidence="2">Whole body</tissue>
    </source>
</reference>
<dbReference type="EMBL" id="MUJZ01055613">
    <property type="protein sequence ID" value="OTF72561.1"/>
    <property type="molecule type" value="Genomic_DNA"/>
</dbReference>
<evidence type="ECO:0000313" key="3">
    <source>
        <dbReference type="Proteomes" id="UP000194236"/>
    </source>
</evidence>
<dbReference type="Proteomes" id="UP000194236">
    <property type="component" value="Unassembled WGS sequence"/>
</dbReference>
<evidence type="ECO:0000256" key="1">
    <source>
        <dbReference type="SAM" id="MobiDB-lite"/>
    </source>
</evidence>
<comment type="caution">
    <text evidence="2">The sequence shown here is derived from an EMBL/GenBank/DDBJ whole genome shotgun (WGS) entry which is preliminary data.</text>
</comment>
<accession>A0A1Y3AVQ4</accession>
<evidence type="ECO:0000313" key="2">
    <source>
        <dbReference type="EMBL" id="OTF72561.1"/>
    </source>
</evidence>
<proteinExistence type="predicted"/>
<sequence length="120" mass="13386">MSESESTDIHTSLSATLPTTSEPTGTAEQSMMDSSTISSNLEREQRITAQSDLDQVKQILKTNFKDDPSLQDKSTFYPLQQKAKYMSPTVTLSAESKRIVRQAQAPILQASSRVVHFLYE</sequence>
<feature type="region of interest" description="Disordered" evidence="1">
    <location>
        <begin position="1"/>
        <end position="44"/>
    </location>
</feature>
<name>A0A1Y3AVQ4_EURMA</name>